<dbReference type="EC" id="1.11.1.-" evidence="1"/>
<dbReference type="SUPFAM" id="SSF82784">
    <property type="entry name" value="OsmC-like"/>
    <property type="match status" value="1"/>
</dbReference>
<dbReference type="PANTHER" id="PTHR34352">
    <property type="entry name" value="PROTEIN YHFA"/>
    <property type="match status" value="1"/>
</dbReference>
<dbReference type="InterPro" id="IPR003718">
    <property type="entry name" value="OsmC/Ohr_fam"/>
</dbReference>
<dbReference type="Gene3D" id="3.30.300.20">
    <property type="match status" value="1"/>
</dbReference>
<sequence length="127" mass="14396">MKYILTETGIETELPHGTLKMSGEKEHGFRPGELLVASIAGCSGSVFRKILVKQRLELNELEITADVERNPDEANKITKITLHFEVGKTDISLEKLERNLKLARKNCPMVRSVEDSIEIKEYITIKE</sequence>
<keyword evidence="1" id="KW-0575">Peroxidase</keyword>
<dbReference type="EMBL" id="CP162599">
    <property type="protein sequence ID" value="XDK31996.1"/>
    <property type="molecule type" value="Genomic_DNA"/>
</dbReference>
<dbReference type="InterPro" id="IPR015946">
    <property type="entry name" value="KH_dom-like_a/b"/>
</dbReference>
<dbReference type="InterPro" id="IPR036102">
    <property type="entry name" value="OsmC/Ohrsf"/>
</dbReference>
<dbReference type="Pfam" id="PF02566">
    <property type="entry name" value="OsmC"/>
    <property type="match status" value="1"/>
</dbReference>
<accession>A0AB39HID6</accession>
<proteinExistence type="predicted"/>
<evidence type="ECO:0000313" key="1">
    <source>
        <dbReference type="EMBL" id="XDK31996.1"/>
    </source>
</evidence>
<gene>
    <name evidence="1" type="ORF">AB4Y30_13385</name>
</gene>
<protein>
    <submittedName>
        <fullName evidence="1">OsmC family protein</fullName>
        <ecNumber evidence="1">1.11.1.-</ecNumber>
    </submittedName>
</protein>
<reference evidence="1" key="1">
    <citation type="submission" date="2024-07" db="EMBL/GenBank/DDBJ databases">
        <title>Halotolerant mesophilic bacterium Ornithinibacillus sp. 4-3, sp. nov., isolated from soil.</title>
        <authorList>
            <person name="Sidarenka A.V."/>
            <person name="Guliayeva D.E."/>
            <person name="Leanovich S.I."/>
            <person name="Hileuskaya K.S."/>
            <person name="Akhremchuk A.E."/>
            <person name="Sikolenko M.A."/>
            <person name="Valentovich L.N."/>
        </authorList>
    </citation>
    <scope>NUCLEOTIDE SEQUENCE</scope>
    <source>
        <strain evidence="1">4-3</strain>
    </source>
</reference>
<dbReference type="RefSeq" id="WP_368652720.1">
    <property type="nucleotide sequence ID" value="NZ_CP162599.1"/>
</dbReference>
<dbReference type="AlphaFoldDB" id="A0AB39HID6"/>
<dbReference type="GO" id="GO:0004601">
    <property type="term" value="F:peroxidase activity"/>
    <property type="evidence" value="ECO:0007669"/>
    <property type="project" value="UniProtKB-KW"/>
</dbReference>
<keyword evidence="1" id="KW-0560">Oxidoreductase</keyword>
<name>A0AB39HID6_9BACI</name>
<dbReference type="PANTHER" id="PTHR34352:SF1">
    <property type="entry name" value="PROTEIN YHFA"/>
    <property type="match status" value="1"/>
</dbReference>
<organism evidence="1">
    <name type="scientific">Ornithinibacillus sp. 4-3</name>
    <dbReference type="NCBI Taxonomy" id="3231488"/>
    <lineage>
        <taxon>Bacteria</taxon>
        <taxon>Bacillati</taxon>
        <taxon>Bacillota</taxon>
        <taxon>Bacilli</taxon>
        <taxon>Bacillales</taxon>
        <taxon>Bacillaceae</taxon>
        <taxon>Ornithinibacillus</taxon>
    </lineage>
</organism>